<dbReference type="Proteomes" id="UP000225706">
    <property type="component" value="Unassembled WGS sequence"/>
</dbReference>
<evidence type="ECO:0000259" key="3">
    <source>
        <dbReference type="PROSITE" id="PS50022"/>
    </source>
</evidence>
<dbReference type="Gene3D" id="3.10.100.10">
    <property type="entry name" value="Mannose-Binding Protein A, subunit A"/>
    <property type="match status" value="1"/>
</dbReference>
<name>A0A2B4RB20_STYPI</name>
<feature type="signal peptide" evidence="2">
    <location>
        <begin position="1"/>
        <end position="24"/>
    </location>
</feature>
<dbReference type="SUPFAM" id="SSF56436">
    <property type="entry name" value="C-type lectin-like"/>
    <property type="match status" value="1"/>
</dbReference>
<dbReference type="AlphaFoldDB" id="A0A2B4RB20"/>
<dbReference type="PROSITE" id="PS01286">
    <property type="entry name" value="FA58C_2"/>
    <property type="match status" value="1"/>
</dbReference>
<dbReference type="Pfam" id="PF00754">
    <property type="entry name" value="F5_F8_type_C"/>
    <property type="match status" value="1"/>
</dbReference>
<dbReference type="Gene3D" id="2.60.120.260">
    <property type="entry name" value="Galactose-binding domain-like"/>
    <property type="match status" value="1"/>
</dbReference>
<gene>
    <name evidence="5" type="primary">Rs1</name>
    <name evidence="5" type="ORF">AWC38_SpisGene21511</name>
</gene>
<dbReference type="OrthoDB" id="5985199at2759"/>
<dbReference type="InterPro" id="IPR016187">
    <property type="entry name" value="CTDL_fold"/>
</dbReference>
<reference evidence="6" key="1">
    <citation type="journal article" date="2017" name="bioRxiv">
        <title>Comparative analysis of the genomes of Stylophora pistillata and Acropora digitifera provides evidence for extensive differences between species of corals.</title>
        <authorList>
            <person name="Voolstra C.R."/>
            <person name="Li Y."/>
            <person name="Liew Y.J."/>
            <person name="Baumgarten S."/>
            <person name="Zoccola D."/>
            <person name="Flot J.-F."/>
            <person name="Tambutte S."/>
            <person name="Allemand D."/>
            <person name="Aranda M."/>
        </authorList>
    </citation>
    <scope>NUCLEOTIDE SEQUENCE [LARGE SCALE GENOMIC DNA]</scope>
</reference>
<dbReference type="EMBL" id="LSMT01000796">
    <property type="protein sequence ID" value="PFX14336.1"/>
    <property type="molecule type" value="Genomic_DNA"/>
</dbReference>
<dbReference type="PROSITE" id="PS50022">
    <property type="entry name" value="FA58C_3"/>
    <property type="match status" value="1"/>
</dbReference>
<dbReference type="PROSITE" id="PS50041">
    <property type="entry name" value="C_TYPE_LECTIN_2"/>
    <property type="match status" value="1"/>
</dbReference>
<dbReference type="SUPFAM" id="SSF49785">
    <property type="entry name" value="Galactose-binding domain-like"/>
    <property type="match status" value="1"/>
</dbReference>
<dbReference type="InterPro" id="IPR000421">
    <property type="entry name" value="FA58C"/>
</dbReference>
<dbReference type="InterPro" id="IPR008979">
    <property type="entry name" value="Galactose-bd-like_sf"/>
</dbReference>
<organism evidence="5 6">
    <name type="scientific">Stylophora pistillata</name>
    <name type="common">Smooth cauliflower coral</name>
    <dbReference type="NCBI Taxonomy" id="50429"/>
    <lineage>
        <taxon>Eukaryota</taxon>
        <taxon>Metazoa</taxon>
        <taxon>Cnidaria</taxon>
        <taxon>Anthozoa</taxon>
        <taxon>Hexacorallia</taxon>
        <taxon>Scleractinia</taxon>
        <taxon>Astrocoeniina</taxon>
        <taxon>Pocilloporidae</taxon>
        <taxon>Stylophora</taxon>
    </lineage>
</organism>
<dbReference type="PANTHER" id="PTHR24543">
    <property type="entry name" value="MULTICOPPER OXIDASE-RELATED"/>
    <property type="match status" value="1"/>
</dbReference>
<dbReference type="Pfam" id="PF00059">
    <property type="entry name" value="Lectin_C"/>
    <property type="match status" value="1"/>
</dbReference>
<dbReference type="InterPro" id="IPR018378">
    <property type="entry name" value="C-type_lectin_CS"/>
</dbReference>
<evidence type="ECO:0000256" key="2">
    <source>
        <dbReference type="SAM" id="SignalP"/>
    </source>
</evidence>
<dbReference type="CDD" id="cd00037">
    <property type="entry name" value="CLECT"/>
    <property type="match status" value="1"/>
</dbReference>
<dbReference type="CDD" id="cd00057">
    <property type="entry name" value="FA58C"/>
    <property type="match status" value="1"/>
</dbReference>
<sequence length="433" mass="49249">MDGSRPLLTFIAPIFFELWCTVVSEEYSRIIVFKEPVPNKVLKGHSIRTEKVADEGNCRVLCYLEPNCVSINIGPQEDGGTICQLNNNTDESLSSSTLLKNNCYTYYGIENPCHSNPCSCKSDLCQAGFTDKGFRCIPRERKEAQCGKDCQGPLGMENGEISDTKISASSEYDSYHSANEGRLHFKATGDKGGTWGARLPDANQWLQVDLGTECFILTRVATQGGNRYLAWVREYHLEFVSNAGRNFQYYRERGSTNKMVFIGNNDSNSVVAHDLKPPIEARYVRFRPLVWHHWVSMRVELYGCSKVCPLYWKPFGNLRYAIFTTERSWSDGEAFCNSLGARLVKITSDDESAFVNSILPGNYPSDKPYWIGLCEDEPNKKWKWSDGSELGVYTNWKEDEPNQFQDILACTVLVGGEWRDRQCSDKYFFICEK</sequence>
<keyword evidence="6" id="KW-1185">Reference proteome</keyword>
<feature type="domain" description="F5/8 type C" evidence="3">
    <location>
        <begin position="150"/>
        <end position="304"/>
    </location>
</feature>
<evidence type="ECO:0000313" key="5">
    <source>
        <dbReference type="EMBL" id="PFX14336.1"/>
    </source>
</evidence>
<dbReference type="InterPro" id="IPR016186">
    <property type="entry name" value="C-type_lectin-like/link_sf"/>
</dbReference>
<dbReference type="SMART" id="SM00231">
    <property type="entry name" value="FA58C"/>
    <property type="match status" value="1"/>
</dbReference>
<dbReference type="InterPro" id="IPR001304">
    <property type="entry name" value="C-type_lectin-like"/>
</dbReference>
<evidence type="ECO:0000259" key="4">
    <source>
        <dbReference type="PROSITE" id="PS50041"/>
    </source>
</evidence>
<feature type="domain" description="C-type lectin" evidence="4">
    <location>
        <begin position="315"/>
        <end position="432"/>
    </location>
</feature>
<comment type="caution">
    <text evidence="5">The sequence shown here is derived from an EMBL/GenBank/DDBJ whole genome shotgun (WGS) entry which is preliminary data.</text>
</comment>
<keyword evidence="2" id="KW-0732">Signal</keyword>
<evidence type="ECO:0000256" key="1">
    <source>
        <dbReference type="ARBA" id="ARBA00023157"/>
    </source>
</evidence>
<feature type="chain" id="PRO_5013129363" evidence="2">
    <location>
        <begin position="25"/>
        <end position="433"/>
    </location>
</feature>
<dbReference type="SMART" id="SM00034">
    <property type="entry name" value="CLECT"/>
    <property type="match status" value="1"/>
</dbReference>
<evidence type="ECO:0000313" key="6">
    <source>
        <dbReference type="Proteomes" id="UP000225706"/>
    </source>
</evidence>
<accession>A0A2B4RB20</accession>
<keyword evidence="1" id="KW-1015">Disulfide bond</keyword>
<proteinExistence type="predicted"/>
<dbReference type="FunFam" id="2.60.120.260:FF:000002">
    <property type="entry name" value="Coagulation factor VIII"/>
    <property type="match status" value="1"/>
</dbReference>
<protein>
    <submittedName>
        <fullName evidence="5">Retinoschisin</fullName>
    </submittedName>
</protein>
<dbReference type="PROSITE" id="PS00615">
    <property type="entry name" value="C_TYPE_LECTIN_1"/>
    <property type="match status" value="1"/>
</dbReference>